<keyword evidence="1" id="KW-0812">Transmembrane</keyword>
<proteinExistence type="predicted"/>
<evidence type="ECO:0000313" key="3">
    <source>
        <dbReference type="EMBL" id="CDO72854.1"/>
    </source>
</evidence>
<gene>
    <name evidence="3" type="ORF">BN946_scf185002.g39</name>
</gene>
<organism evidence="3 4">
    <name type="scientific">Pycnoporus cinnabarinus</name>
    <name type="common">Cinnabar-red polypore</name>
    <name type="synonym">Trametes cinnabarina</name>
    <dbReference type="NCBI Taxonomy" id="5643"/>
    <lineage>
        <taxon>Eukaryota</taxon>
        <taxon>Fungi</taxon>
        <taxon>Dikarya</taxon>
        <taxon>Basidiomycota</taxon>
        <taxon>Agaricomycotina</taxon>
        <taxon>Agaricomycetes</taxon>
        <taxon>Polyporales</taxon>
        <taxon>Polyporaceae</taxon>
        <taxon>Trametes</taxon>
    </lineage>
</organism>
<feature type="domain" description="DUF6533" evidence="2">
    <location>
        <begin position="23"/>
        <end position="68"/>
    </location>
</feature>
<evidence type="ECO:0000259" key="2">
    <source>
        <dbReference type="Pfam" id="PF20151"/>
    </source>
</evidence>
<feature type="transmembrane region" description="Helical" evidence="1">
    <location>
        <begin position="87"/>
        <end position="104"/>
    </location>
</feature>
<dbReference type="OMA" id="FWKSANL"/>
<dbReference type="InterPro" id="IPR045340">
    <property type="entry name" value="DUF6533"/>
</dbReference>
<feature type="transmembrane region" description="Helical" evidence="1">
    <location>
        <begin position="52"/>
        <end position="75"/>
    </location>
</feature>
<feature type="transmembrane region" description="Helical" evidence="1">
    <location>
        <begin position="168"/>
        <end position="187"/>
    </location>
</feature>
<evidence type="ECO:0000313" key="4">
    <source>
        <dbReference type="Proteomes" id="UP000029665"/>
    </source>
</evidence>
<dbReference type="AlphaFoldDB" id="A0A060SKX6"/>
<dbReference type="OrthoDB" id="3261349at2759"/>
<evidence type="ECO:0000256" key="1">
    <source>
        <dbReference type="SAM" id="Phobius"/>
    </source>
</evidence>
<reference evidence="3" key="1">
    <citation type="submission" date="2014-01" db="EMBL/GenBank/DDBJ databases">
        <title>The genome of the white-rot fungus Pycnoporus cinnabarinus: a basidiomycete model with a versatile arsenal for lignocellulosic biomass breakdown.</title>
        <authorList>
            <person name="Levasseur A."/>
            <person name="Lomascolo A."/>
            <person name="Ruiz-Duenas F.J."/>
            <person name="Uzan E."/>
            <person name="Piumi F."/>
            <person name="Kues U."/>
            <person name="Ram A.F.J."/>
            <person name="Murat C."/>
            <person name="Haon M."/>
            <person name="Benoit I."/>
            <person name="Arfi Y."/>
            <person name="Chevret D."/>
            <person name="Drula E."/>
            <person name="Kwon M.J."/>
            <person name="Gouret P."/>
            <person name="Lesage-Meessen L."/>
            <person name="Lombard V."/>
            <person name="Mariette J."/>
            <person name="Noirot C."/>
            <person name="Park J."/>
            <person name="Patyshakuliyeva A."/>
            <person name="Wieneger R.A.B."/>
            <person name="Wosten H.A.B."/>
            <person name="Martin F."/>
            <person name="Coutinho P.M."/>
            <person name="de Vries R."/>
            <person name="Martinez A.T."/>
            <person name="Klopp C."/>
            <person name="Pontarotti P."/>
            <person name="Henrissat B."/>
            <person name="Record E."/>
        </authorList>
    </citation>
    <scope>NUCLEOTIDE SEQUENCE [LARGE SCALE GENOMIC DNA]</scope>
    <source>
        <strain evidence="3">BRFM137</strain>
    </source>
</reference>
<dbReference type="Proteomes" id="UP000029665">
    <property type="component" value="Unassembled WGS sequence"/>
</dbReference>
<keyword evidence="1" id="KW-1133">Transmembrane helix</keyword>
<sequence>MWSEPVQSSAQHWATGVRFNNNLAVAAFTILYYDYLLTVFDEIEYFWKSANLSVVSILFAIVRYLGLLGTIPVGLEYYANLPEKTYHQAYAIASQAIVAMMLVIRTYALYERNKRILILLVVTHVGGAIFCLISIVTNLKPVNTLHSLPFTFSDCDLSLTDPQGIHLALGWAAMLWFDTTIFALTLLRALRMRQHFPGGLLEIMFRDGTIYFGQVTESGSPMKGMGTTLTNVLSTTLTSRLILNLRHPNVQRPRRIDDSESNRPGAWNITSVPPVSTPLAFSGMLTEVLTLGVDTQDGGESESTI</sequence>
<dbReference type="Pfam" id="PF20151">
    <property type="entry name" value="DUF6533"/>
    <property type="match status" value="1"/>
</dbReference>
<protein>
    <recommendedName>
        <fullName evidence="2">DUF6533 domain-containing protein</fullName>
    </recommendedName>
</protein>
<feature type="transmembrane region" description="Helical" evidence="1">
    <location>
        <begin position="116"/>
        <end position="136"/>
    </location>
</feature>
<keyword evidence="4" id="KW-1185">Reference proteome</keyword>
<accession>A0A060SKX6</accession>
<dbReference type="EMBL" id="CCBP010000118">
    <property type="protein sequence ID" value="CDO72854.1"/>
    <property type="molecule type" value="Genomic_DNA"/>
</dbReference>
<feature type="transmembrane region" description="Helical" evidence="1">
    <location>
        <begin position="23"/>
        <end position="40"/>
    </location>
</feature>
<dbReference type="HOGENOM" id="CLU_035509_7_3_1"/>
<keyword evidence="1" id="KW-0472">Membrane</keyword>
<comment type="caution">
    <text evidence="3">The sequence shown here is derived from an EMBL/GenBank/DDBJ whole genome shotgun (WGS) entry which is preliminary data.</text>
</comment>
<name>A0A060SKX6_PYCCI</name>